<gene>
    <name evidence="5" type="ORF">H8709_02540</name>
</gene>
<dbReference type="Pfam" id="PF03965">
    <property type="entry name" value="Penicillinase_R"/>
    <property type="match status" value="1"/>
</dbReference>
<evidence type="ECO:0000256" key="4">
    <source>
        <dbReference type="ARBA" id="ARBA00023163"/>
    </source>
</evidence>
<dbReference type="SUPFAM" id="SSF46785">
    <property type="entry name" value="Winged helix' DNA-binding domain"/>
    <property type="match status" value="1"/>
</dbReference>
<accession>A0A926IB17</accession>
<keyword evidence="4" id="KW-0804">Transcription</keyword>
<evidence type="ECO:0000256" key="3">
    <source>
        <dbReference type="ARBA" id="ARBA00023125"/>
    </source>
</evidence>
<organism evidence="5 6">
    <name type="scientific">Zongyangia hominis</name>
    <dbReference type="NCBI Taxonomy" id="2763677"/>
    <lineage>
        <taxon>Bacteria</taxon>
        <taxon>Bacillati</taxon>
        <taxon>Bacillota</taxon>
        <taxon>Clostridia</taxon>
        <taxon>Eubacteriales</taxon>
        <taxon>Oscillospiraceae</taxon>
        <taxon>Zongyangia</taxon>
    </lineage>
</organism>
<evidence type="ECO:0000313" key="6">
    <source>
        <dbReference type="Proteomes" id="UP000660861"/>
    </source>
</evidence>
<evidence type="ECO:0000256" key="1">
    <source>
        <dbReference type="ARBA" id="ARBA00011046"/>
    </source>
</evidence>
<keyword evidence="6" id="KW-1185">Reference proteome</keyword>
<dbReference type="AlphaFoldDB" id="A0A926IB17"/>
<reference evidence="5" key="1">
    <citation type="submission" date="2020-08" db="EMBL/GenBank/DDBJ databases">
        <title>Genome public.</title>
        <authorList>
            <person name="Liu C."/>
            <person name="Sun Q."/>
        </authorList>
    </citation>
    <scope>NUCLEOTIDE SEQUENCE</scope>
    <source>
        <strain evidence="5">NSJ-54</strain>
    </source>
</reference>
<dbReference type="Gene3D" id="1.10.10.10">
    <property type="entry name" value="Winged helix-like DNA-binding domain superfamily/Winged helix DNA-binding domain"/>
    <property type="match status" value="1"/>
</dbReference>
<dbReference type="EMBL" id="JACRTC010000001">
    <property type="protein sequence ID" value="MBC8569702.1"/>
    <property type="molecule type" value="Genomic_DNA"/>
</dbReference>
<dbReference type="InterPro" id="IPR036390">
    <property type="entry name" value="WH_DNA-bd_sf"/>
</dbReference>
<comment type="similarity">
    <text evidence="1">Belongs to the BlaI transcriptional regulatory family.</text>
</comment>
<dbReference type="GO" id="GO:0045892">
    <property type="term" value="P:negative regulation of DNA-templated transcription"/>
    <property type="evidence" value="ECO:0007669"/>
    <property type="project" value="InterPro"/>
</dbReference>
<evidence type="ECO:0000313" key="5">
    <source>
        <dbReference type="EMBL" id="MBC8569702.1"/>
    </source>
</evidence>
<dbReference type="GO" id="GO:0003677">
    <property type="term" value="F:DNA binding"/>
    <property type="evidence" value="ECO:0007669"/>
    <property type="project" value="UniProtKB-KW"/>
</dbReference>
<sequence>MDKIKIGDGEIRIMEYIWEEQPVKAGELVIRAKEDYGWSKNTTYTMLKRLAEKGMIDRSDPGFVCRALVTREQVQQEETRSLIDKVYNGSRKLFLTSFLSEEKLTEDEIEEIKKLIDAHP</sequence>
<dbReference type="Proteomes" id="UP000660861">
    <property type="component" value="Unassembled WGS sequence"/>
</dbReference>
<keyword evidence="3" id="KW-0238">DNA-binding</keyword>
<evidence type="ECO:0000256" key="2">
    <source>
        <dbReference type="ARBA" id="ARBA00023015"/>
    </source>
</evidence>
<keyword evidence="2" id="KW-0805">Transcription regulation</keyword>
<proteinExistence type="inferred from homology"/>
<name>A0A926IB17_9FIRM</name>
<comment type="caution">
    <text evidence="5">The sequence shown here is derived from an EMBL/GenBank/DDBJ whole genome shotgun (WGS) entry which is preliminary data.</text>
</comment>
<dbReference type="RefSeq" id="WP_262396797.1">
    <property type="nucleotide sequence ID" value="NZ_JACRTC010000001.1"/>
</dbReference>
<dbReference type="PIRSF" id="PIRSF019455">
    <property type="entry name" value="CopR_AtkY"/>
    <property type="match status" value="1"/>
</dbReference>
<dbReference type="Gene3D" id="1.10.4040.10">
    <property type="entry name" value="Penicillinase repressor domain"/>
    <property type="match status" value="1"/>
</dbReference>
<dbReference type="InterPro" id="IPR036388">
    <property type="entry name" value="WH-like_DNA-bd_sf"/>
</dbReference>
<protein>
    <submittedName>
        <fullName evidence="5">BlaI/MecI/CopY family transcriptional regulator</fullName>
    </submittedName>
</protein>
<dbReference type="InterPro" id="IPR005650">
    <property type="entry name" value="BlaI_family"/>
</dbReference>